<evidence type="ECO:0000259" key="1">
    <source>
        <dbReference type="Pfam" id="PF20647"/>
    </source>
</evidence>
<dbReference type="EMBL" id="JABZSQ010000019">
    <property type="protein sequence ID" value="MBF1414336.1"/>
    <property type="molecule type" value="Genomic_DNA"/>
</dbReference>
<accession>A0A930HWS9</accession>
<comment type="caution">
    <text evidence="2">The sequence shown here is derived from an EMBL/GenBank/DDBJ whole genome shotgun (WGS) entry which is preliminary data.</text>
</comment>
<organism evidence="2 3">
    <name type="scientific">Prevotella histicola</name>
    <dbReference type="NCBI Taxonomy" id="470565"/>
    <lineage>
        <taxon>Bacteria</taxon>
        <taxon>Pseudomonadati</taxon>
        <taxon>Bacteroidota</taxon>
        <taxon>Bacteroidia</taxon>
        <taxon>Bacteroidales</taxon>
        <taxon>Prevotellaceae</taxon>
        <taxon>Prevotella</taxon>
    </lineage>
</organism>
<protein>
    <recommendedName>
        <fullName evidence="1">DUF6808 domain-containing protein</fullName>
    </recommendedName>
</protein>
<sequence length="166" mass="18859">MVSAIVILCYALIYKPIKSSTPTYDVVRDTVIYNDTIPYYKPIPKDSLIVRYRTDILPVVSKVSKGFDNNDSLLSQSVEQAGSDSAAVVIPITQKVYEDSTYKAWVSGYEPQLDSIFVYQKTQVINNYIREKPKRWGIGLQIGYGCTGKELHPYIGIGVNYNIFRW</sequence>
<dbReference type="Proteomes" id="UP000757461">
    <property type="component" value="Unassembled WGS sequence"/>
</dbReference>
<dbReference type="Pfam" id="PF20647">
    <property type="entry name" value="DUF6808"/>
    <property type="match status" value="1"/>
</dbReference>
<evidence type="ECO:0000313" key="2">
    <source>
        <dbReference type="EMBL" id="MBF1414336.1"/>
    </source>
</evidence>
<dbReference type="InterPro" id="IPR049214">
    <property type="entry name" value="DUF6808"/>
</dbReference>
<evidence type="ECO:0000313" key="3">
    <source>
        <dbReference type="Proteomes" id="UP000757461"/>
    </source>
</evidence>
<name>A0A930HWS9_9BACT</name>
<proteinExistence type="predicted"/>
<gene>
    <name evidence="2" type="ORF">HXN33_02025</name>
</gene>
<reference evidence="2" key="1">
    <citation type="submission" date="2020-04" db="EMBL/GenBank/DDBJ databases">
        <title>Deep metagenomics examines the oral microbiome during advanced dental caries in children, revealing novel taxa and co-occurrences with host molecules.</title>
        <authorList>
            <person name="Baker J.L."/>
            <person name="Morton J.T."/>
            <person name="Dinis M."/>
            <person name="Alvarez R."/>
            <person name="Tran N.C."/>
            <person name="Knight R."/>
            <person name="Edlund A."/>
        </authorList>
    </citation>
    <scope>NUCLEOTIDE SEQUENCE</scope>
    <source>
        <strain evidence="2">JCVI_25_bin.9</strain>
    </source>
</reference>
<dbReference type="AlphaFoldDB" id="A0A930HWS9"/>
<feature type="domain" description="DUF6808" evidence="1">
    <location>
        <begin position="84"/>
        <end position="164"/>
    </location>
</feature>